<accession>A0A553Q5P0</accession>
<feature type="region of interest" description="Disordered" evidence="1">
    <location>
        <begin position="108"/>
        <end position="213"/>
    </location>
</feature>
<keyword evidence="3" id="KW-1185">Reference proteome</keyword>
<dbReference type="AlphaFoldDB" id="A0A553Q5P0"/>
<name>A0A553Q5P0_9TELE</name>
<reference evidence="2 3" key="1">
    <citation type="journal article" date="2019" name="Sci. Data">
        <title>Hybrid genome assembly and annotation of Danionella translucida.</title>
        <authorList>
            <person name="Kadobianskyi M."/>
            <person name="Schulze L."/>
            <person name="Schuelke M."/>
            <person name="Judkewitz B."/>
        </authorList>
    </citation>
    <scope>NUCLEOTIDE SEQUENCE [LARGE SCALE GENOMIC DNA]</scope>
    <source>
        <strain evidence="2 3">Bolton</strain>
    </source>
</reference>
<proteinExistence type="predicted"/>
<sequence>MAGGSELEFHVGSDLEFHRDFTFEVHEGSELEFYRGLDLNFHRESGLELCVGFGLQFHGGSELKGRVLTLMPAKNTTVMLFPKAQRWLKSSTPFGQEIFPAQDVDPWVQNGVEGSKADSQEEHDGHEDQQPEHLDLSGRSQSESALGARVSGDISPHHATHLAHPDQRATHGEITEHRDGDQQEHEPAVQERVRGAQRVHRAPVQKAPRPREMSLVLPKTKTWHDAQYYIAQICRNERQPSHSPVHMLRIEVRVVYGQVPLHRHCAQNRHPGGAEKQHGEGEEVTQKRPSRPPASDVSGDDHRTGEARAQQVGDGHAAHQHVECGLLLLLLGDAQHHNGNQVSEDSDPKHSCGGDERAVVQAERAERAVGENF</sequence>
<dbReference type="Proteomes" id="UP000316079">
    <property type="component" value="Unassembled WGS sequence"/>
</dbReference>
<evidence type="ECO:0000313" key="3">
    <source>
        <dbReference type="Proteomes" id="UP000316079"/>
    </source>
</evidence>
<feature type="compositionally biased region" description="Basic and acidic residues" evidence="1">
    <location>
        <begin position="272"/>
        <end position="286"/>
    </location>
</feature>
<feature type="compositionally biased region" description="Basic and acidic residues" evidence="1">
    <location>
        <begin position="115"/>
        <end position="136"/>
    </location>
</feature>
<evidence type="ECO:0000256" key="1">
    <source>
        <dbReference type="SAM" id="MobiDB-lite"/>
    </source>
</evidence>
<evidence type="ECO:0000313" key="2">
    <source>
        <dbReference type="EMBL" id="TRY85251.1"/>
    </source>
</evidence>
<protein>
    <submittedName>
        <fullName evidence="2">Uncharacterized protein</fullName>
    </submittedName>
</protein>
<comment type="caution">
    <text evidence="2">The sequence shown here is derived from an EMBL/GenBank/DDBJ whole genome shotgun (WGS) entry which is preliminary data.</text>
</comment>
<dbReference type="EMBL" id="SRMA01026307">
    <property type="protein sequence ID" value="TRY85251.1"/>
    <property type="molecule type" value="Genomic_DNA"/>
</dbReference>
<feature type="region of interest" description="Disordered" evidence="1">
    <location>
        <begin position="265"/>
        <end position="317"/>
    </location>
</feature>
<gene>
    <name evidence="2" type="ORF">DNTS_003556</name>
</gene>
<organism evidence="2 3">
    <name type="scientific">Danionella cerebrum</name>
    <dbReference type="NCBI Taxonomy" id="2873325"/>
    <lineage>
        <taxon>Eukaryota</taxon>
        <taxon>Metazoa</taxon>
        <taxon>Chordata</taxon>
        <taxon>Craniata</taxon>
        <taxon>Vertebrata</taxon>
        <taxon>Euteleostomi</taxon>
        <taxon>Actinopterygii</taxon>
        <taxon>Neopterygii</taxon>
        <taxon>Teleostei</taxon>
        <taxon>Ostariophysi</taxon>
        <taxon>Cypriniformes</taxon>
        <taxon>Danionidae</taxon>
        <taxon>Danioninae</taxon>
        <taxon>Danionella</taxon>
    </lineage>
</organism>
<feature type="compositionally biased region" description="Basic and acidic residues" evidence="1">
    <location>
        <begin position="163"/>
        <end position="194"/>
    </location>
</feature>